<dbReference type="RefSeq" id="WP_015424582.1">
    <property type="nucleotide sequence ID" value="NC_020449.1"/>
</dbReference>
<evidence type="ECO:0000313" key="10">
    <source>
        <dbReference type="EMBL" id="CAO80724.1"/>
    </source>
</evidence>
<dbReference type="InterPro" id="IPR013412">
    <property type="entry name" value="CRISPR-assoc_RAMP_Csm3"/>
</dbReference>
<evidence type="ECO:0000256" key="5">
    <source>
        <dbReference type="ARBA" id="ARBA00022801"/>
    </source>
</evidence>
<dbReference type="PANTHER" id="PTHR35579:SF3">
    <property type="entry name" value="CRISPR SYSTEM CMS ENDORIBONUCLEASE CSM3"/>
    <property type="match status" value="1"/>
</dbReference>
<comment type="similarity">
    <text evidence="1">Belongs to the CRISPR-associated Csm3 family.</text>
</comment>
<evidence type="ECO:0000256" key="4">
    <source>
        <dbReference type="ARBA" id="ARBA00022759"/>
    </source>
</evidence>
<evidence type="ECO:0000256" key="3">
    <source>
        <dbReference type="ARBA" id="ARBA00022722"/>
    </source>
</evidence>
<evidence type="ECO:0000313" key="11">
    <source>
        <dbReference type="Proteomes" id="UP000002019"/>
    </source>
</evidence>
<keyword evidence="3" id="KW-0540">Nuclease</keyword>
<feature type="domain" description="CRISPR type III-associated protein" evidence="9">
    <location>
        <begin position="13"/>
        <end position="214"/>
    </location>
</feature>
<dbReference type="AlphaFoldDB" id="B0VHA9"/>
<evidence type="ECO:0000259" key="9">
    <source>
        <dbReference type="Pfam" id="PF03787"/>
    </source>
</evidence>
<dbReference type="GO" id="GO:0003723">
    <property type="term" value="F:RNA binding"/>
    <property type="evidence" value="ECO:0007669"/>
    <property type="project" value="UniProtKB-KW"/>
</dbReference>
<reference evidence="10 11" key="1">
    <citation type="journal article" date="2008" name="J. Bacteriol.">
        <title>'Candidatus Cloacamonas acidaminovorans': genome sequence reconstruction provides a first glimpse of a new bacterial division.</title>
        <authorList>
            <person name="Pelletier E."/>
            <person name="Kreimeyer A."/>
            <person name="Bocs S."/>
            <person name="Rouy Z."/>
            <person name="Gyapay G."/>
            <person name="Chouari R."/>
            <person name="Riviere D."/>
            <person name="Ganesan A."/>
            <person name="Daegelen P."/>
            <person name="Sghir A."/>
            <person name="Cohen G.N."/>
            <person name="Medigue C."/>
            <person name="Weissenbach J."/>
            <person name="Le Paslier D."/>
        </authorList>
    </citation>
    <scope>NUCLEOTIDE SEQUENCE [LARGE SCALE GENOMIC DNA]</scope>
    <source>
        <strain evidence="11">Evry</strain>
    </source>
</reference>
<keyword evidence="4" id="KW-0255">Endonuclease</keyword>
<dbReference type="GO" id="GO:0051607">
    <property type="term" value="P:defense response to virus"/>
    <property type="evidence" value="ECO:0007669"/>
    <property type="project" value="UniProtKB-KW"/>
</dbReference>
<keyword evidence="6" id="KW-0694">RNA-binding</keyword>
<evidence type="ECO:0000256" key="8">
    <source>
        <dbReference type="ARBA" id="ARBA00033183"/>
    </source>
</evidence>
<dbReference type="NCBIfam" id="TIGR02582">
    <property type="entry name" value="cas7_TM1809"/>
    <property type="match status" value="1"/>
</dbReference>
<evidence type="ECO:0000256" key="2">
    <source>
        <dbReference type="ARBA" id="ARBA00022150"/>
    </source>
</evidence>
<proteinExistence type="inferred from homology"/>
<dbReference type="InterPro" id="IPR005537">
    <property type="entry name" value="RAMP_III_fam"/>
</dbReference>
<dbReference type="EMBL" id="CU466930">
    <property type="protein sequence ID" value="CAO80724.1"/>
    <property type="molecule type" value="Genomic_DNA"/>
</dbReference>
<organism evidence="10 11">
    <name type="scientific">Cloacimonas acidaminovorans (strain Evry)</name>
    <dbReference type="NCBI Taxonomy" id="459349"/>
    <lineage>
        <taxon>Bacteria</taxon>
        <taxon>Pseudomonadati</taxon>
        <taxon>Candidatus Cloacimonadota</taxon>
        <taxon>Candidatus Cloacimonadia</taxon>
        <taxon>Candidatus Cloacimonadales</taxon>
        <taxon>Candidatus Cloacimonadaceae</taxon>
        <taxon>Candidatus Cloacimonas</taxon>
    </lineage>
</organism>
<keyword evidence="5" id="KW-0378">Hydrolase</keyword>
<dbReference type="KEGG" id="caci:CLOAM0843"/>
<dbReference type="Pfam" id="PF03787">
    <property type="entry name" value="RAMPs"/>
    <property type="match status" value="1"/>
</dbReference>
<sequence length="232" mass="25568">MFTTNIITGKILLRSGLHIGGNKDTMQIGGIDNPVIKNPLTNMPYIPGSSLKGKMRFLLEHYNNFVQGDGKIPGLKVNERENKIAIIFGHLEHTENSTDTKPTRIIFSDCNIIGARDETGNLITDLEYLKEKMLSCFVETKTEVTIDRITGTAKKGGLRSLERVPAGVVFDLHIVLKNYEDSDKDNLEIIKKGLKLLENDALGGSGSRGSGRIEFLDLQVDGASIDLKSIQL</sequence>
<gene>
    <name evidence="10" type="ordered locus">CLOAM0843</name>
</gene>
<dbReference type="HOGENOM" id="CLU_067743_0_0_0"/>
<keyword evidence="7" id="KW-0051">Antiviral defense</keyword>
<dbReference type="PANTHER" id="PTHR35579">
    <property type="entry name" value="CRISPR SYSTEM CMS ENDORIBONUCLEASE CSM3"/>
    <property type="match status" value="1"/>
</dbReference>
<evidence type="ECO:0000256" key="1">
    <source>
        <dbReference type="ARBA" id="ARBA00006342"/>
    </source>
</evidence>
<accession>B0VHA9</accession>
<dbReference type="GO" id="GO:0004519">
    <property type="term" value="F:endonuclease activity"/>
    <property type="evidence" value="ECO:0007669"/>
    <property type="project" value="UniProtKB-KW"/>
</dbReference>
<keyword evidence="11" id="KW-1185">Reference proteome</keyword>
<evidence type="ECO:0000256" key="6">
    <source>
        <dbReference type="ARBA" id="ARBA00022884"/>
    </source>
</evidence>
<dbReference type="STRING" id="459349.CLOAM0843"/>
<name>B0VHA9_CLOAI</name>
<dbReference type="GO" id="GO:0016787">
    <property type="term" value="F:hydrolase activity"/>
    <property type="evidence" value="ECO:0007669"/>
    <property type="project" value="UniProtKB-KW"/>
</dbReference>
<dbReference type="Proteomes" id="UP000002019">
    <property type="component" value="Chromosome"/>
</dbReference>
<protein>
    <recommendedName>
        <fullName evidence="2">CRISPR system Cms endoribonuclease Csm3</fullName>
    </recommendedName>
    <alternativeName>
        <fullName evidence="8">CRISPR type III A-associated RAMP protein Csm3</fullName>
    </alternativeName>
</protein>
<dbReference type="eggNOG" id="COG1337">
    <property type="taxonomic scope" value="Bacteria"/>
</dbReference>
<dbReference type="InterPro" id="IPR052216">
    <property type="entry name" value="CRISPR_Csm3_endoribonuclease"/>
</dbReference>
<evidence type="ECO:0000256" key="7">
    <source>
        <dbReference type="ARBA" id="ARBA00023118"/>
    </source>
</evidence>